<name>A0A086KXS3_TOXGO</name>
<gene>
    <name evidence="1" type="ORF">TGP89_418770</name>
</gene>
<feature type="non-terminal residue" evidence="1">
    <location>
        <position position="1"/>
    </location>
</feature>
<proteinExistence type="predicted"/>
<sequence length="116" mass="12901">FSFFPKNAAVPIVAALRRQRAGRSVVEKVAFVDRQAMRDVYRWTKRQAVGEKEGGADLAHPISLTLRRLASALQEIHAALLHAYGRDPAAEMLSQLLRNLLLLLGKQGPNNYILPT</sequence>
<comment type="caution">
    <text evidence="1">The sequence shown here is derived from an EMBL/GenBank/DDBJ whole genome shotgun (WGS) entry which is preliminary data.</text>
</comment>
<dbReference type="AlphaFoldDB" id="A0A086KXS3"/>
<organism evidence="1 2">
    <name type="scientific">Toxoplasma gondii p89</name>
    <dbReference type="NCBI Taxonomy" id="943119"/>
    <lineage>
        <taxon>Eukaryota</taxon>
        <taxon>Sar</taxon>
        <taxon>Alveolata</taxon>
        <taxon>Apicomplexa</taxon>
        <taxon>Conoidasida</taxon>
        <taxon>Coccidia</taxon>
        <taxon>Eucoccidiorida</taxon>
        <taxon>Eimeriorina</taxon>
        <taxon>Sarcocystidae</taxon>
        <taxon>Toxoplasma</taxon>
    </lineage>
</organism>
<keyword evidence="1" id="KW-0378">Hydrolase</keyword>
<dbReference type="GO" id="GO:0004386">
    <property type="term" value="F:helicase activity"/>
    <property type="evidence" value="ECO:0007669"/>
    <property type="project" value="UniProtKB-KW"/>
</dbReference>
<dbReference type="Proteomes" id="UP000028828">
    <property type="component" value="Unassembled WGS sequence"/>
</dbReference>
<accession>A0A086KXS3</accession>
<reference evidence="1 2" key="1">
    <citation type="submission" date="2014-03" db="EMBL/GenBank/DDBJ databases">
        <authorList>
            <person name="Sibley D."/>
            <person name="Venepally P."/>
            <person name="Karamycheva S."/>
            <person name="Hadjithomas M."/>
            <person name="Khan A."/>
            <person name="Brunk B."/>
            <person name="Roos D."/>
            <person name="Caler E."/>
            <person name="Lorenzi H."/>
        </authorList>
    </citation>
    <scope>NUCLEOTIDE SEQUENCE [LARGE SCALE GENOMIC DNA]</scope>
    <source>
        <strain evidence="2">p89</strain>
    </source>
</reference>
<keyword evidence="1" id="KW-0067">ATP-binding</keyword>
<keyword evidence="1" id="KW-0347">Helicase</keyword>
<evidence type="ECO:0000313" key="1">
    <source>
        <dbReference type="EMBL" id="KFG49191.1"/>
    </source>
</evidence>
<protein>
    <submittedName>
        <fullName evidence="1">DEAD/DEAH box helicase domain protein</fullName>
    </submittedName>
</protein>
<dbReference type="EMBL" id="AEYI02000460">
    <property type="protein sequence ID" value="KFG49191.1"/>
    <property type="molecule type" value="Genomic_DNA"/>
</dbReference>
<keyword evidence="1" id="KW-0547">Nucleotide-binding</keyword>
<dbReference type="VEuPathDB" id="ToxoDB:TGP89_418770"/>
<evidence type="ECO:0000313" key="2">
    <source>
        <dbReference type="Proteomes" id="UP000028828"/>
    </source>
</evidence>